<dbReference type="InterPro" id="IPR024747">
    <property type="entry name" value="Pyridox_Oxase-rel"/>
</dbReference>
<proteinExistence type="predicted"/>
<accession>A0A401YQH3</accession>
<evidence type="ECO:0000313" key="2">
    <source>
        <dbReference type="Proteomes" id="UP000286931"/>
    </source>
</evidence>
<dbReference type="OrthoDB" id="3212118at2"/>
<sequence length="142" mass="15542">MSKPPPTNHPLGRRETLRLMASEPMGRVIVSEGALPAVHVVPFALDRECVVFRTPPDSPLAKAALDTVVAFQTDHIDPTAHTGWTGTITGHASRIDDPTTLTRLKHLLPIPHDPHQTWFRITSEFVTGHTLHSPAAHGRLPP</sequence>
<dbReference type="Proteomes" id="UP000286931">
    <property type="component" value="Unassembled WGS sequence"/>
</dbReference>
<dbReference type="InterPro" id="IPR012349">
    <property type="entry name" value="Split_barrel_FMN-bd"/>
</dbReference>
<name>A0A401YQH3_9ACTN</name>
<comment type="caution">
    <text evidence="1">The sequence shown here is derived from an EMBL/GenBank/DDBJ whole genome shotgun (WGS) entry which is preliminary data.</text>
</comment>
<protein>
    <submittedName>
        <fullName evidence="1">DNA-binding protein</fullName>
    </submittedName>
</protein>
<dbReference type="AlphaFoldDB" id="A0A401YQH3"/>
<dbReference type="Pfam" id="PF12900">
    <property type="entry name" value="Pyridox_ox_2"/>
    <property type="match status" value="1"/>
</dbReference>
<evidence type="ECO:0000313" key="1">
    <source>
        <dbReference type="EMBL" id="GCD96817.1"/>
    </source>
</evidence>
<keyword evidence="2" id="KW-1185">Reference proteome</keyword>
<organism evidence="1 2">
    <name type="scientific">Embleya hyalina</name>
    <dbReference type="NCBI Taxonomy" id="516124"/>
    <lineage>
        <taxon>Bacteria</taxon>
        <taxon>Bacillati</taxon>
        <taxon>Actinomycetota</taxon>
        <taxon>Actinomycetes</taxon>
        <taxon>Kitasatosporales</taxon>
        <taxon>Streptomycetaceae</taxon>
        <taxon>Embleya</taxon>
    </lineage>
</organism>
<dbReference type="GO" id="GO:0003677">
    <property type="term" value="F:DNA binding"/>
    <property type="evidence" value="ECO:0007669"/>
    <property type="project" value="UniProtKB-KW"/>
</dbReference>
<dbReference type="RefSeq" id="WP_126638815.1">
    <property type="nucleotide sequence ID" value="NZ_BIFH01000021.1"/>
</dbReference>
<reference evidence="1 2" key="1">
    <citation type="submission" date="2018-12" db="EMBL/GenBank/DDBJ databases">
        <title>Draft genome sequence of Embleya hyalina NBRC 13850T.</title>
        <authorList>
            <person name="Komaki H."/>
            <person name="Hosoyama A."/>
            <person name="Kimura A."/>
            <person name="Ichikawa N."/>
            <person name="Tamura T."/>
        </authorList>
    </citation>
    <scope>NUCLEOTIDE SEQUENCE [LARGE SCALE GENOMIC DNA]</scope>
    <source>
        <strain evidence="1 2">NBRC 13850</strain>
    </source>
</reference>
<dbReference type="SUPFAM" id="SSF50475">
    <property type="entry name" value="FMN-binding split barrel"/>
    <property type="match status" value="1"/>
</dbReference>
<gene>
    <name evidence="1" type="ORF">EHYA_04504</name>
</gene>
<dbReference type="Gene3D" id="2.30.110.10">
    <property type="entry name" value="Electron Transport, Fmn-binding Protein, Chain A"/>
    <property type="match status" value="1"/>
</dbReference>
<keyword evidence="1" id="KW-0238">DNA-binding</keyword>
<dbReference type="EMBL" id="BIFH01000021">
    <property type="protein sequence ID" value="GCD96817.1"/>
    <property type="molecule type" value="Genomic_DNA"/>
</dbReference>